<dbReference type="Pfam" id="PF14322">
    <property type="entry name" value="SusD-like_3"/>
    <property type="match status" value="1"/>
</dbReference>
<dbReference type="RefSeq" id="WP_118260600.1">
    <property type="nucleotide sequence ID" value="NZ_CALBWO010000017.1"/>
</dbReference>
<accession>A0A412WZY4</accession>
<reference evidence="8 9" key="1">
    <citation type="submission" date="2018-08" db="EMBL/GenBank/DDBJ databases">
        <title>A genome reference for cultivated species of the human gut microbiota.</title>
        <authorList>
            <person name="Zou Y."/>
            <person name="Xue W."/>
            <person name="Luo G."/>
        </authorList>
    </citation>
    <scope>NUCLEOTIDE SEQUENCE [LARGE SCALE GENOMIC DNA]</scope>
    <source>
        <strain evidence="8 9">AF14-49</strain>
    </source>
</reference>
<dbReference type="AlphaFoldDB" id="A0A412WZY4"/>
<feature type="domain" description="SusD-like N-terminal" evidence="7">
    <location>
        <begin position="88"/>
        <end position="226"/>
    </location>
</feature>
<dbReference type="InterPro" id="IPR012944">
    <property type="entry name" value="SusD_RagB_dom"/>
</dbReference>
<dbReference type="Gene3D" id="1.25.40.390">
    <property type="match status" value="2"/>
</dbReference>
<evidence type="ECO:0000256" key="5">
    <source>
        <dbReference type="ARBA" id="ARBA00023237"/>
    </source>
</evidence>
<dbReference type="EMBL" id="QRZA01000013">
    <property type="protein sequence ID" value="RGV33385.1"/>
    <property type="molecule type" value="Genomic_DNA"/>
</dbReference>
<evidence type="ECO:0000259" key="6">
    <source>
        <dbReference type="Pfam" id="PF07980"/>
    </source>
</evidence>
<keyword evidence="3" id="KW-0732">Signal</keyword>
<gene>
    <name evidence="8" type="ORF">DWW18_10865</name>
</gene>
<proteinExistence type="inferred from homology"/>
<evidence type="ECO:0000259" key="7">
    <source>
        <dbReference type="Pfam" id="PF14322"/>
    </source>
</evidence>
<comment type="similarity">
    <text evidence="2">Belongs to the SusD family.</text>
</comment>
<keyword evidence="4" id="KW-0472">Membrane</keyword>
<evidence type="ECO:0000313" key="8">
    <source>
        <dbReference type="EMBL" id="RGV33385.1"/>
    </source>
</evidence>
<evidence type="ECO:0000256" key="3">
    <source>
        <dbReference type="ARBA" id="ARBA00022729"/>
    </source>
</evidence>
<dbReference type="PROSITE" id="PS51257">
    <property type="entry name" value="PROKAR_LIPOPROTEIN"/>
    <property type="match status" value="1"/>
</dbReference>
<dbReference type="InterPro" id="IPR033985">
    <property type="entry name" value="SusD-like_N"/>
</dbReference>
<dbReference type="Proteomes" id="UP000283589">
    <property type="component" value="Unassembled WGS sequence"/>
</dbReference>
<evidence type="ECO:0000313" key="9">
    <source>
        <dbReference type="Proteomes" id="UP000283589"/>
    </source>
</evidence>
<comment type="subcellular location">
    <subcellularLocation>
        <location evidence="1">Cell outer membrane</location>
    </subcellularLocation>
</comment>
<name>A0A412WZY4_9BACT</name>
<dbReference type="GO" id="GO:0009279">
    <property type="term" value="C:cell outer membrane"/>
    <property type="evidence" value="ECO:0007669"/>
    <property type="project" value="UniProtKB-SubCell"/>
</dbReference>
<organism evidence="8 9">
    <name type="scientific">Butyricimonas virosa</name>
    <dbReference type="NCBI Taxonomy" id="544645"/>
    <lineage>
        <taxon>Bacteria</taxon>
        <taxon>Pseudomonadati</taxon>
        <taxon>Bacteroidota</taxon>
        <taxon>Bacteroidia</taxon>
        <taxon>Bacteroidales</taxon>
        <taxon>Odoribacteraceae</taxon>
        <taxon>Butyricimonas</taxon>
    </lineage>
</organism>
<dbReference type="SUPFAM" id="SSF48452">
    <property type="entry name" value="TPR-like"/>
    <property type="match status" value="1"/>
</dbReference>
<sequence length="498" mass="56897">MKMKKYILMTLLVGWLTGCSDFTEIDPKGKNILNRVEDLDLVLNAHYDVSCEDVAFMMNDIFPQFVNVPNLLTEKIKTLNGVFVTWDEMADRAALTSTDNKYSNLYGIIGKVANAVLLNIDGATGNRAKADQLKAEALLLRAWCHYILVNLYAEAYDPATAATDPGIVYILETDELAVPDDKKTVAEVYEAILKDLDAAFALNSLSENPAKMRVGLAFAYAAKAKILMSMRDYDEAFEAAEASLKLKSTIDDYNDKLALSEMNKAQYGIEVYEFSRYYLTCEEELWETPSWWGTMPFTYEFWDELEANHIYHTALLTDTYLATQTPLVQADQALEYNGLENLPFPTVNDVYYSSIGLTTVDMYLVQAECYIRDGETEKAMKIINRIREKRLLAGTYSEVSAETPEKAFDWLKKVSRVENFYTFKNFINLKRWNTEEKYAETLHREIIYTQVTERDETGKPVKTETITCTYELSPNSPLWIFAFPQDVTALNPYLSQNY</sequence>
<keyword evidence="5" id="KW-0998">Cell outer membrane</keyword>
<feature type="domain" description="RagB/SusD" evidence="6">
    <location>
        <begin position="361"/>
        <end position="498"/>
    </location>
</feature>
<comment type="caution">
    <text evidence="8">The sequence shown here is derived from an EMBL/GenBank/DDBJ whole genome shotgun (WGS) entry which is preliminary data.</text>
</comment>
<dbReference type="Pfam" id="PF07980">
    <property type="entry name" value="SusD_RagB"/>
    <property type="match status" value="1"/>
</dbReference>
<evidence type="ECO:0000256" key="1">
    <source>
        <dbReference type="ARBA" id="ARBA00004442"/>
    </source>
</evidence>
<dbReference type="InterPro" id="IPR011990">
    <property type="entry name" value="TPR-like_helical_dom_sf"/>
</dbReference>
<protein>
    <submittedName>
        <fullName evidence="8">RagB/SusD family nutrient uptake outer membrane protein</fullName>
    </submittedName>
</protein>
<evidence type="ECO:0000256" key="4">
    <source>
        <dbReference type="ARBA" id="ARBA00023136"/>
    </source>
</evidence>
<evidence type="ECO:0000256" key="2">
    <source>
        <dbReference type="ARBA" id="ARBA00006275"/>
    </source>
</evidence>